<organism evidence="8 9">
    <name type="scientific">Ceratodon purpureus</name>
    <name type="common">Fire moss</name>
    <name type="synonym">Dicranum purpureum</name>
    <dbReference type="NCBI Taxonomy" id="3225"/>
    <lineage>
        <taxon>Eukaryota</taxon>
        <taxon>Viridiplantae</taxon>
        <taxon>Streptophyta</taxon>
        <taxon>Embryophyta</taxon>
        <taxon>Bryophyta</taxon>
        <taxon>Bryophytina</taxon>
        <taxon>Bryopsida</taxon>
        <taxon>Dicranidae</taxon>
        <taxon>Pseudoditrichales</taxon>
        <taxon>Ditrichaceae</taxon>
        <taxon>Ceratodon</taxon>
    </lineage>
</organism>
<keyword evidence="5" id="KW-0687">Ribonucleoprotein</keyword>
<evidence type="ECO:0000256" key="4">
    <source>
        <dbReference type="ARBA" id="ARBA00022980"/>
    </source>
</evidence>
<keyword evidence="4" id="KW-0689">Ribosomal protein</keyword>
<dbReference type="GO" id="GO:0019843">
    <property type="term" value="F:rRNA binding"/>
    <property type="evidence" value="ECO:0007669"/>
    <property type="project" value="UniProtKB-KW"/>
</dbReference>
<accession>A0A8T0I7G7</accession>
<proteinExistence type="inferred from homology"/>
<evidence type="ECO:0000256" key="2">
    <source>
        <dbReference type="ARBA" id="ARBA00022730"/>
    </source>
</evidence>
<dbReference type="NCBIfam" id="TIGR00061">
    <property type="entry name" value="L21"/>
    <property type="match status" value="1"/>
</dbReference>
<dbReference type="GO" id="GO:1990904">
    <property type="term" value="C:ribonucleoprotein complex"/>
    <property type="evidence" value="ECO:0007669"/>
    <property type="project" value="UniProtKB-KW"/>
</dbReference>
<reference evidence="8" key="1">
    <citation type="submission" date="2020-06" db="EMBL/GenBank/DDBJ databases">
        <title>WGS assembly of Ceratodon purpureus strain R40.</title>
        <authorList>
            <person name="Carey S.B."/>
            <person name="Jenkins J."/>
            <person name="Shu S."/>
            <person name="Lovell J.T."/>
            <person name="Sreedasyam A."/>
            <person name="Maumus F."/>
            <person name="Tiley G.P."/>
            <person name="Fernandez-Pozo N."/>
            <person name="Barry K."/>
            <person name="Chen C."/>
            <person name="Wang M."/>
            <person name="Lipzen A."/>
            <person name="Daum C."/>
            <person name="Saski C.A."/>
            <person name="Payton A.C."/>
            <person name="Mcbreen J.C."/>
            <person name="Conrad R.E."/>
            <person name="Kollar L.M."/>
            <person name="Olsson S."/>
            <person name="Huttunen S."/>
            <person name="Landis J.B."/>
            <person name="Wickett N.J."/>
            <person name="Johnson M.G."/>
            <person name="Rensing S.A."/>
            <person name="Grimwood J."/>
            <person name="Schmutz J."/>
            <person name="Mcdaniel S.F."/>
        </authorList>
    </citation>
    <scope>NUCLEOTIDE SEQUENCE</scope>
    <source>
        <strain evidence="8">R40</strain>
    </source>
</reference>
<evidence type="ECO:0000313" key="9">
    <source>
        <dbReference type="Proteomes" id="UP000822688"/>
    </source>
</evidence>
<feature type="region of interest" description="Disordered" evidence="7">
    <location>
        <begin position="260"/>
        <end position="296"/>
    </location>
</feature>
<feature type="region of interest" description="Disordered" evidence="7">
    <location>
        <begin position="98"/>
        <end position="118"/>
    </location>
</feature>
<keyword evidence="9" id="KW-1185">Reference proteome</keyword>
<dbReference type="InterPro" id="IPR018258">
    <property type="entry name" value="Ribosomal_bL21_CS"/>
</dbReference>
<dbReference type="AlphaFoldDB" id="A0A8T0I7G7"/>
<dbReference type="PANTHER" id="PTHR21349">
    <property type="entry name" value="50S RIBOSOMAL PROTEIN L21"/>
    <property type="match status" value="1"/>
</dbReference>
<dbReference type="Pfam" id="PF00829">
    <property type="entry name" value="Ribosomal_L21p"/>
    <property type="match status" value="1"/>
</dbReference>
<evidence type="ECO:0000256" key="6">
    <source>
        <dbReference type="ARBA" id="ARBA00044129"/>
    </source>
</evidence>
<dbReference type="GO" id="GO:0005840">
    <property type="term" value="C:ribosome"/>
    <property type="evidence" value="ECO:0007669"/>
    <property type="project" value="UniProtKB-KW"/>
</dbReference>
<dbReference type="GO" id="GO:0005737">
    <property type="term" value="C:cytoplasm"/>
    <property type="evidence" value="ECO:0007669"/>
    <property type="project" value="UniProtKB-ARBA"/>
</dbReference>
<dbReference type="PROSITE" id="PS01169">
    <property type="entry name" value="RIBOSOMAL_L21"/>
    <property type="match status" value="1"/>
</dbReference>
<dbReference type="InterPro" id="IPR036164">
    <property type="entry name" value="bL21-like_sf"/>
</dbReference>
<dbReference type="SUPFAM" id="SSF141091">
    <property type="entry name" value="L21p-like"/>
    <property type="match status" value="1"/>
</dbReference>
<dbReference type="GO" id="GO:0003735">
    <property type="term" value="F:structural constituent of ribosome"/>
    <property type="evidence" value="ECO:0007669"/>
    <property type="project" value="InterPro"/>
</dbReference>
<comment type="caution">
    <text evidence="8">The sequence shown here is derived from an EMBL/GenBank/DDBJ whole genome shotgun (WGS) entry which is preliminary data.</text>
</comment>
<dbReference type="PANTHER" id="PTHR21349:SF0">
    <property type="entry name" value="LARGE RIBOSOMAL SUBUNIT PROTEIN BL21M"/>
    <property type="match status" value="1"/>
</dbReference>
<evidence type="ECO:0000313" key="8">
    <source>
        <dbReference type="EMBL" id="KAG0578996.1"/>
    </source>
</evidence>
<evidence type="ECO:0000256" key="3">
    <source>
        <dbReference type="ARBA" id="ARBA00022884"/>
    </source>
</evidence>
<keyword evidence="2" id="KW-0699">rRNA-binding</keyword>
<evidence type="ECO:0000256" key="1">
    <source>
        <dbReference type="ARBA" id="ARBA00008563"/>
    </source>
</evidence>
<dbReference type="GO" id="GO:0006412">
    <property type="term" value="P:translation"/>
    <property type="evidence" value="ECO:0007669"/>
    <property type="project" value="InterPro"/>
</dbReference>
<dbReference type="Proteomes" id="UP000822688">
    <property type="component" value="Chromosome 4"/>
</dbReference>
<evidence type="ECO:0000256" key="7">
    <source>
        <dbReference type="SAM" id="MobiDB-lite"/>
    </source>
</evidence>
<sequence length="296" mass="33089">MGATIPWPRHNHRSCTLACEATFPMALAARLLSRRASRIFLSSTPSPSPAALASPDEALLLSRRLSTFSLSNAGLERRNEDVRLWSLFGRVYSTGVVEGGSGEPSEDVAQPIKPPPRPFKLNNEQRELAEEIGYKVVDRYTEEDFGQNKRPKAFAVVQIGSHQFKVSPNDLIYTEKLKYCDINDKLMLNKVLMLGSKDQTIIGRPIVPKAAVFAVVEEHALDEKVIIFKKKRRKNYRRTTGHRQELTRLRILEVKGINVATAPPTPSRKVKAPPSSKVEETPRADSNTEILKPVLA</sequence>
<dbReference type="EMBL" id="CM026424">
    <property type="protein sequence ID" value="KAG0578996.1"/>
    <property type="molecule type" value="Genomic_DNA"/>
</dbReference>
<evidence type="ECO:0000256" key="5">
    <source>
        <dbReference type="ARBA" id="ARBA00023274"/>
    </source>
</evidence>
<dbReference type="InterPro" id="IPR001787">
    <property type="entry name" value="Ribosomal_bL21"/>
</dbReference>
<dbReference type="HAMAP" id="MF_01363">
    <property type="entry name" value="Ribosomal_bL21"/>
    <property type="match status" value="1"/>
</dbReference>
<gene>
    <name evidence="8" type="ORF">KC19_4G065000</name>
</gene>
<comment type="similarity">
    <text evidence="1">Belongs to the bacterial ribosomal protein bL21 family.</text>
</comment>
<dbReference type="InterPro" id="IPR028909">
    <property type="entry name" value="bL21-like"/>
</dbReference>
<keyword evidence="3" id="KW-0694">RNA-binding</keyword>
<name>A0A8T0I7G7_CERPU</name>
<protein>
    <recommendedName>
        <fullName evidence="6">Large ribosomal subunit protein bL21m</fullName>
    </recommendedName>
</protein>